<evidence type="ECO:0000256" key="2">
    <source>
        <dbReference type="ARBA" id="ARBA00023012"/>
    </source>
</evidence>
<dbReference type="SUPFAM" id="SSF52172">
    <property type="entry name" value="CheY-like"/>
    <property type="match status" value="1"/>
</dbReference>
<comment type="caution">
    <text evidence="10">The sequence shown here is derived from an EMBL/GenBank/DDBJ whole genome shotgun (WGS) entry which is preliminary data.</text>
</comment>
<dbReference type="Gene3D" id="6.10.250.690">
    <property type="match status" value="1"/>
</dbReference>
<organism evidence="10 11">
    <name type="scientific">Paenibacillus cookii</name>
    <dbReference type="NCBI Taxonomy" id="157839"/>
    <lineage>
        <taxon>Bacteria</taxon>
        <taxon>Bacillati</taxon>
        <taxon>Bacillota</taxon>
        <taxon>Bacilli</taxon>
        <taxon>Bacillales</taxon>
        <taxon>Paenibacillaceae</taxon>
        <taxon>Paenibacillus</taxon>
    </lineage>
</organism>
<feature type="DNA-binding region" description="OmpR/PhoB-type" evidence="7">
    <location>
        <begin position="137"/>
        <end position="236"/>
    </location>
</feature>
<evidence type="ECO:0000256" key="3">
    <source>
        <dbReference type="ARBA" id="ARBA00023015"/>
    </source>
</evidence>
<dbReference type="InterPro" id="IPR011006">
    <property type="entry name" value="CheY-like_superfamily"/>
</dbReference>
<feature type="modified residue" description="4-aspartylphosphate" evidence="6">
    <location>
        <position position="53"/>
    </location>
</feature>
<dbReference type="EMBL" id="BORW01000008">
    <property type="protein sequence ID" value="GIO67251.1"/>
    <property type="molecule type" value="Genomic_DNA"/>
</dbReference>
<dbReference type="InterPro" id="IPR016032">
    <property type="entry name" value="Sig_transdc_resp-reg_C-effctor"/>
</dbReference>
<proteinExistence type="predicted"/>
<dbReference type="PANTHER" id="PTHR48111:SF40">
    <property type="entry name" value="PHOSPHATE REGULON TRANSCRIPTIONAL REGULATORY PROTEIN PHOB"/>
    <property type="match status" value="1"/>
</dbReference>
<dbReference type="Proteomes" id="UP000680638">
    <property type="component" value="Unassembled WGS sequence"/>
</dbReference>
<dbReference type="PROSITE" id="PS51755">
    <property type="entry name" value="OMPR_PHOB"/>
    <property type="match status" value="1"/>
</dbReference>
<dbReference type="Gene3D" id="3.40.50.2300">
    <property type="match status" value="1"/>
</dbReference>
<keyword evidence="5" id="KW-0804">Transcription</keyword>
<dbReference type="InterPro" id="IPR039420">
    <property type="entry name" value="WalR-like"/>
</dbReference>
<name>A0ABQ4LVE4_9BACL</name>
<accession>A0ABQ4LVE4</accession>
<dbReference type="PROSITE" id="PS50110">
    <property type="entry name" value="RESPONSE_REGULATORY"/>
    <property type="match status" value="1"/>
</dbReference>
<dbReference type="InterPro" id="IPR036388">
    <property type="entry name" value="WH-like_DNA-bd_sf"/>
</dbReference>
<reference evidence="10 11" key="1">
    <citation type="submission" date="2021-03" db="EMBL/GenBank/DDBJ databases">
        <title>Antimicrobial resistance genes in bacteria isolated from Japanese honey, and their potential for conferring macrolide and lincosamide resistance in the American foulbrood pathogen Paenibacillus larvae.</title>
        <authorList>
            <person name="Okamoto M."/>
            <person name="Kumagai M."/>
            <person name="Kanamori H."/>
            <person name="Takamatsu D."/>
        </authorList>
    </citation>
    <scope>NUCLEOTIDE SEQUENCE [LARGE SCALE GENOMIC DNA]</scope>
    <source>
        <strain evidence="10 11">J21TS3</strain>
    </source>
</reference>
<evidence type="ECO:0000256" key="6">
    <source>
        <dbReference type="PROSITE-ProRule" id="PRU00169"/>
    </source>
</evidence>
<dbReference type="Gene3D" id="1.10.10.10">
    <property type="entry name" value="Winged helix-like DNA-binding domain superfamily/Winged helix DNA-binding domain"/>
    <property type="match status" value="1"/>
</dbReference>
<evidence type="ECO:0000259" key="9">
    <source>
        <dbReference type="PROSITE" id="PS51755"/>
    </source>
</evidence>
<evidence type="ECO:0000256" key="5">
    <source>
        <dbReference type="ARBA" id="ARBA00023163"/>
    </source>
</evidence>
<feature type="domain" description="Response regulatory" evidence="8">
    <location>
        <begin position="5"/>
        <end position="117"/>
    </location>
</feature>
<dbReference type="Pfam" id="PF00072">
    <property type="entry name" value="Response_reg"/>
    <property type="match status" value="1"/>
</dbReference>
<dbReference type="Pfam" id="PF00486">
    <property type="entry name" value="Trans_reg_C"/>
    <property type="match status" value="1"/>
</dbReference>
<evidence type="ECO:0000256" key="7">
    <source>
        <dbReference type="PROSITE-ProRule" id="PRU01091"/>
    </source>
</evidence>
<protein>
    <submittedName>
        <fullName evidence="10">DNA-binding response regulator</fullName>
    </submittedName>
</protein>
<evidence type="ECO:0000313" key="10">
    <source>
        <dbReference type="EMBL" id="GIO67251.1"/>
    </source>
</evidence>
<dbReference type="CDD" id="cd00383">
    <property type="entry name" value="trans_reg_C"/>
    <property type="match status" value="1"/>
</dbReference>
<dbReference type="SUPFAM" id="SSF46894">
    <property type="entry name" value="C-terminal effector domain of the bipartite response regulators"/>
    <property type="match status" value="1"/>
</dbReference>
<sequence length="243" mass="27918">MVRKTILLVDDDPDIADMLKIFLEKHFDVLEAKDGHEAMELFSRAAVDLAVVDIMMPHLDGYQLLQWIRRHSKLPVIVLSAKSEDTDKIAGLSLGADDFITKPFSPLEVVARIQAQLRRTYEFNDSAPAPAPAEDEPAETRFGELVLDHEACMLYKRGEPVALSAIEYKLLKLFMGRPGRIYTKKQIFENVWEDPYIADDNTIMVQISRLREKIEDSPREPFYLKTVRGLGYRFAKREELHAR</sequence>
<keyword evidence="3" id="KW-0805">Transcription regulation</keyword>
<dbReference type="InterPro" id="IPR001789">
    <property type="entry name" value="Sig_transdc_resp-reg_receiver"/>
</dbReference>
<keyword evidence="4 7" id="KW-0238">DNA-binding</keyword>
<evidence type="ECO:0000313" key="11">
    <source>
        <dbReference type="Proteomes" id="UP000680638"/>
    </source>
</evidence>
<dbReference type="PANTHER" id="PTHR48111">
    <property type="entry name" value="REGULATOR OF RPOS"/>
    <property type="match status" value="1"/>
</dbReference>
<evidence type="ECO:0000256" key="1">
    <source>
        <dbReference type="ARBA" id="ARBA00022553"/>
    </source>
</evidence>
<dbReference type="GO" id="GO:0003677">
    <property type="term" value="F:DNA binding"/>
    <property type="evidence" value="ECO:0007669"/>
    <property type="project" value="UniProtKB-KW"/>
</dbReference>
<dbReference type="CDD" id="cd17574">
    <property type="entry name" value="REC_OmpR"/>
    <property type="match status" value="1"/>
</dbReference>
<dbReference type="SMART" id="SM00448">
    <property type="entry name" value="REC"/>
    <property type="match status" value="1"/>
</dbReference>
<gene>
    <name evidence="10" type="ORF">J21TS3_20720</name>
</gene>
<evidence type="ECO:0000256" key="4">
    <source>
        <dbReference type="ARBA" id="ARBA00023125"/>
    </source>
</evidence>
<keyword evidence="2" id="KW-0902">Two-component regulatory system</keyword>
<keyword evidence="11" id="KW-1185">Reference proteome</keyword>
<dbReference type="SMART" id="SM00862">
    <property type="entry name" value="Trans_reg_C"/>
    <property type="match status" value="1"/>
</dbReference>
<dbReference type="InterPro" id="IPR001867">
    <property type="entry name" value="OmpR/PhoB-type_DNA-bd"/>
</dbReference>
<evidence type="ECO:0000259" key="8">
    <source>
        <dbReference type="PROSITE" id="PS50110"/>
    </source>
</evidence>
<feature type="domain" description="OmpR/PhoB-type" evidence="9">
    <location>
        <begin position="137"/>
        <end position="236"/>
    </location>
</feature>
<keyword evidence="1 6" id="KW-0597">Phosphoprotein</keyword>